<reference evidence="2" key="1">
    <citation type="journal article" date="2019" name="Int. J. Syst. Evol. Microbiol.">
        <title>The Global Catalogue of Microorganisms (GCM) 10K type strain sequencing project: providing services to taxonomists for standard genome sequencing and annotation.</title>
        <authorList>
            <consortium name="The Broad Institute Genomics Platform"/>
            <consortium name="The Broad Institute Genome Sequencing Center for Infectious Disease"/>
            <person name="Wu L."/>
            <person name="Ma J."/>
        </authorList>
    </citation>
    <scope>NUCLEOTIDE SEQUENCE [LARGE SCALE GENOMIC DNA]</scope>
    <source>
        <strain evidence="2">JCM 6485</strain>
    </source>
</reference>
<accession>A0ABP3WW62</accession>
<dbReference type="EMBL" id="BAAACO010000001">
    <property type="protein sequence ID" value="GAA0857600.1"/>
    <property type="molecule type" value="Genomic_DNA"/>
</dbReference>
<organism evidence="1 2">
    <name type="scientific">Clostridium nitritogenes</name>
    <dbReference type="NCBI Taxonomy" id="83340"/>
    <lineage>
        <taxon>Bacteria</taxon>
        <taxon>Bacillati</taxon>
        <taxon>Bacillota</taxon>
        <taxon>Clostridia</taxon>
        <taxon>Eubacteriales</taxon>
        <taxon>Clostridiaceae</taxon>
        <taxon>Clostridium</taxon>
    </lineage>
</organism>
<protein>
    <recommendedName>
        <fullName evidence="3">Protein containing Zn-finger domain</fullName>
    </recommendedName>
</protein>
<name>A0ABP3WW62_9CLOT</name>
<sequence length="142" mass="16494">MNMKYTDDDYCDLYENKICDNCGKCLEDEGIDIRAIKIEDIAKNVEENNILEEEWKAMVAKAQNIDPSVDSEDLEKALKEAYSALNFNDLKVDESYEDSEYIDAFDNITYLDDVDLVEDDLEDQTEEIFPGVRRIIKKNKID</sequence>
<proteinExistence type="predicted"/>
<dbReference type="GeneID" id="60853195"/>
<comment type="caution">
    <text evidence="1">The sequence shown here is derived from an EMBL/GenBank/DDBJ whole genome shotgun (WGS) entry which is preliminary data.</text>
</comment>
<gene>
    <name evidence="1" type="ORF">GCM10008916_11910</name>
</gene>
<dbReference type="RefSeq" id="WP_109091830.1">
    <property type="nucleotide sequence ID" value="NZ_BAAACO010000001.1"/>
</dbReference>
<evidence type="ECO:0000313" key="2">
    <source>
        <dbReference type="Proteomes" id="UP001501764"/>
    </source>
</evidence>
<evidence type="ECO:0000313" key="1">
    <source>
        <dbReference type="EMBL" id="GAA0857600.1"/>
    </source>
</evidence>
<keyword evidence="2" id="KW-1185">Reference proteome</keyword>
<dbReference type="Proteomes" id="UP001501764">
    <property type="component" value="Unassembled WGS sequence"/>
</dbReference>
<evidence type="ECO:0008006" key="3">
    <source>
        <dbReference type="Google" id="ProtNLM"/>
    </source>
</evidence>